<accession>A0AAJ0BT10</accession>
<dbReference type="EMBL" id="MU839036">
    <property type="protein sequence ID" value="KAK1762502.1"/>
    <property type="molecule type" value="Genomic_DNA"/>
</dbReference>
<organism evidence="2 3">
    <name type="scientific">Phialemonium atrogriseum</name>
    <dbReference type="NCBI Taxonomy" id="1093897"/>
    <lineage>
        <taxon>Eukaryota</taxon>
        <taxon>Fungi</taxon>
        <taxon>Dikarya</taxon>
        <taxon>Ascomycota</taxon>
        <taxon>Pezizomycotina</taxon>
        <taxon>Sordariomycetes</taxon>
        <taxon>Sordariomycetidae</taxon>
        <taxon>Cephalothecales</taxon>
        <taxon>Cephalothecaceae</taxon>
        <taxon>Phialemonium</taxon>
    </lineage>
</organism>
<protein>
    <submittedName>
        <fullName evidence="2">Uncharacterized protein</fullName>
    </submittedName>
</protein>
<feature type="compositionally biased region" description="Acidic residues" evidence="1">
    <location>
        <begin position="81"/>
        <end position="104"/>
    </location>
</feature>
<evidence type="ECO:0000256" key="1">
    <source>
        <dbReference type="SAM" id="MobiDB-lite"/>
    </source>
</evidence>
<dbReference type="GeneID" id="85306435"/>
<feature type="region of interest" description="Disordered" evidence="1">
    <location>
        <begin position="1"/>
        <end position="109"/>
    </location>
</feature>
<dbReference type="RefSeq" id="XP_060278715.1">
    <property type="nucleotide sequence ID" value="XM_060423248.1"/>
</dbReference>
<evidence type="ECO:0000313" key="2">
    <source>
        <dbReference type="EMBL" id="KAK1762502.1"/>
    </source>
</evidence>
<gene>
    <name evidence="2" type="ORF">QBC33DRAFT_281643</name>
</gene>
<reference evidence="2" key="1">
    <citation type="submission" date="2023-06" db="EMBL/GenBank/DDBJ databases">
        <title>Genome-scale phylogeny and comparative genomics of the fungal order Sordariales.</title>
        <authorList>
            <consortium name="Lawrence Berkeley National Laboratory"/>
            <person name="Hensen N."/>
            <person name="Bonometti L."/>
            <person name="Westerberg I."/>
            <person name="Brannstrom I.O."/>
            <person name="Guillou S."/>
            <person name="Cros-Aarteil S."/>
            <person name="Calhoun S."/>
            <person name="Haridas S."/>
            <person name="Kuo A."/>
            <person name="Mondo S."/>
            <person name="Pangilinan J."/>
            <person name="Riley R."/>
            <person name="Labutti K."/>
            <person name="Andreopoulos B."/>
            <person name="Lipzen A."/>
            <person name="Chen C."/>
            <person name="Yanf M."/>
            <person name="Daum C."/>
            <person name="Ng V."/>
            <person name="Clum A."/>
            <person name="Steindorff A."/>
            <person name="Ohm R."/>
            <person name="Martin F."/>
            <person name="Silar P."/>
            <person name="Natvig D."/>
            <person name="Lalanne C."/>
            <person name="Gautier V."/>
            <person name="Ament-Velasquez S.L."/>
            <person name="Kruys A."/>
            <person name="Hutchinson M.I."/>
            <person name="Powell A.J."/>
            <person name="Barry K."/>
            <person name="Miller A.N."/>
            <person name="Grigoriev I.V."/>
            <person name="Debuchy R."/>
            <person name="Gladieux P."/>
            <person name="Thoren M.H."/>
            <person name="Johannesson H."/>
        </authorList>
    </citation>
    <scope>NUCLEOTIDE SEQUENCE</scope>
    <source>
        <strain evidence="2">8032-3</strain>
    </source>
</reference>
<keyword evidence="3" id="KW-1185">Reference proteome</keyword>
<dbReference type="AlphaFoldDB" id="A0AAJ0BT10"/>
<dbReference type="Proteomes" id="UP001244011">
    <property type="component" value="Unassembled WGS sequence"/>
</dbReference>
<proteinExistence type="predicted"/>
<sequence length="371" mass="41938">MTYMALARTARQSPPKTMRKMTHMALVRTTFRSPPSDSDEEEDQHGDNEDCSSFFSLSSDDENDQCGDRGDFSSFPSSSDDGGEYDESGDTEDDLSSSSDEEEDKDNKPPPFLHWDWSFLDKCKGRMAQLPDLHLLACVREYLLTVYGTMIAIHGKARLLCIPEAWRYPEFENARLLGARGFPDQGGYCPGWNDVGRWSGWSKPLVSLMATAGLDLLTSTLTSRRRAFRKFMRNFEKEVKHKRPIVRYTDIGPSSRFELGRDSRWTFDSPWHCGGLMSLYRQRAWPLFDDDRLYPGSGGLPSAREYWGLYSERGYSITGIGTDAGSSDYDEDDDAAVYARGELISYGAILYPSISAKLVPFWHRAIVSSAI</sequence>
<evidence type="ECO:0000313" key="3">
    <source>
        <dbReference type="Proteomes" id="UP001244011"/>
    </source>
</evidence>
<name>A0AAJ0BT10_9PEZI</name>
<comment type="caution">
    <text evidence="2">The sequence shown here is derived from an EMBL/GenBank/DDBJ whole genome shotgun (WGS) entry which is preliminary data.</text>
</comment>